<gene>
    <name evidence="5" type="primary">raiA</name>
    <name evidence="3" type="synonym">hpf</name>
    <name evidence="5" type="ORF">D2962_04205</name>
</gene>
<dbReference type="Pfam" id="PF16321">
    <property type="entry name" value="Ribosom_S30AE_C"/>
    <property type="match status" value="1"/>
</dbReference>
<organism evidence="5 6">
    <name type="scientific">Biomaibacter acetigenes</name>
    <dbReference type="NCBI Taxonomy" id="2316383"/>
    <lineage>
        <taxon>Bacteria</taxon>
        <taxon>Bacillati</taxon>
        <taxon>Bacillota</taxon>
        <taxon>Clostridia</taxon>
        <taxon>Thermosediminibacterales</taxon>
        <taxon>Tepidanaerobacteraceae</taxon>
        <taxon>Biomaibacter</taxon>
    </lineage>
</organism>
<evidence type="ECO:0000313" key="6">
    <source>
        <dbReference type="Proteomes" id="UP000280960"/>
    </source>
</evidence>
<protein>
    <recommendedName>
        <fullName evidence="3">Ribosome hibernation promoting factor</fullName>
        <shortName evidence="3">HPF</shortName>
    </recommendedName>
</protein>
<dbReference type="Pfam" id="PF02482">
    <property type="entry name" value="Ribosomal_S30AE"/>
    <property type="match status" value="1"/>
</dbReference>
<keyword evidence="2 3" id="KW-0810">Translation regulation</keyword>
<sequence length="179" mass="20350">MKVIVSGKNVTVTNPLKEYAEKKVGKIGRFFEGDVEAQVTLNVEKDRHIVEVTIPVNGMILRGETETHDMYSSIDMVVDKLEKQIEKYKTKIARSLRKTPLKFDGGNGESINIVKTENEPKVVRVKRFAIKPMDLEEAVMQMDLLGHDFFVFSNSDTNEVNVVYKRKDGNYGLIEPELS</sequence>
<dbReference type="GO" id="GO:0022627">
    <property type="term" value="C:cytosolic small ribosomal subunit"/>
    <property type="evidence" value="ECO:0007669"/>
    <property type="project" value="TreeGrafter"/>
</dbReference>
<dbReference type="GO" id="GO:0043024">
    <property type="term" value="F:ribosomal small subunit binding"/>
    <property type="evidence" value="ECO:0007669"/>
    <property type="project" value="TreeGrafter"/>
</dbReference>
<proteinExistence type="inferred from homology"/>
<evidence type="ECO:0000256" key="2">
    <source>
        <dbReference type="ARBA" id="ARBA00022845"/>
    </source>
</evidence>
<reference evidence="5 6" key="1">
    <citation type="submission" date="2018-10" db="EMBL/GenBank/DDBJ databases">
        <authorList>
            <person name="Zhang X."/>
        </authorList>
    </citation>
    <scope>NUCLEOTIDE SEQUENCE [LARGE SCALE GENOMIC DNA]</scope>
    <source>
        <strain evidence="5 6">SK-G1</strain>
    </source>
</reference>
<feature type="domain" description="Sigma 54 modulation/S30EA ribosomal protein C-terminal" evidence="4">
    <location>
        <begin position="118"/>
        <end position="173"/>
    </location>
</feature>
<dbReference type="AlphaFoldDB" id="A0A3G2R366"/>
<dbReference type="InterPro" id="IPR034694">
    <property type="entry name" value="HPF_long/plastid"/>
</dbReference>
<dbReference type="CDD" id="cd00552">
    <property type="entry name" value="RaiA"/>
    <property type="match status" value="1"/>
</dbReference>
<dbReference type="SUPFAM" id="SSF69754">
    <property type="entry name" value="Ribosome binding protein Y (YfiA homologue)"/>
    <property type="match status" value="1"/>
</dbReference>
<name>A0A3G2R366_9FIRM</name>
<dbReference type="Gene3D" id="3.30.505.50">
    <property type="entry name" value="Sigma 54 modulation/S30EA ribosomal protein, C-terminal domain"/>
    <property type="match status" value="1"/>
</dbReference>
<keyword evidence="1 3" id="KW-0963">Cytoplasm</keyword>
<dbReference type="FunFam" id="3.30.505.50:FF:000001">
    <property type="entry name" value="Ribosome hibernation promoting factor"/>
    <property type="match status" value="1"/>
</dbReference>
<dbReference type="HAMAP" id="MF_00839">
    <property type="entry name" value="HPF"/>
    <property type="match status" value="1"/>
</dbReference>
<keyword evidence="6" id="KW-1185">Reference proteome</keyword>
<comment type="subunit">
    <text evidence="3">Interacts with 100S ribosomes.</text>
</comment>
<comment type="subcellular location">
    <subcellularLocation>
        <location evidence="3">Cytoplasm</location>
    </subcellularLocation>
</comment>
<accession>A0A3G2R366</accession>
<comment type="similarity">
    <text evidence="3">Belongs to the HPF/YfiA ribosome-associated protein family. Long HPF subfamily.</text>
</comment>
<comment type="function">
    <text evidence="3">Required for dimerization of active 70S ribosomes into 100S ribosomes in stationary phase; 100S ribosomes are translationally inactive and sometimes present during exponential growth.</text>
</comment>
<dbReference type="Proteomes" id="UP000280960">
    <property type="component" value="Chromosome"/>
</dbReference>
<dbReference type="InterPro" id="IPR036567">
    <property type="entry name" value="RHF-like"/>
</dbReference>
<evidence type="ECO:0000259" key="4">
    <source>
        <dbReference type="Pfam" id="PF16321"/>
    </source>
</evidence>
<evidence type="ECO:0000313" key="5">
    <source>
        <dbReference type="EMBL" id="AYO29913.1"/>
    </source>
</evidence>
<dbReference type="PANTHER" id="PTHR33231">
    <property type="entry name" value="30S RIBOSOMAL PROTEIN"/>
    <property type="match status" value="1"/>
</dbReference>
<dbReference type="GO" id="GO:0045900">
    <property type="term" value="P:negative regulation of translational elongation"/>
    <property type="evidence" value="ECO:0007669"/>
    <property type="project" value="TreeGrafter"/>
</dbReference>
<dbReference type="InterPro" id="IPR050574">
    <property type="entry name" value="HPF/YfiA_ribosome-assoc"/>
</dbReference>
<dbReference type="Gene3D" id="3.30.160.100">
    <property type="entry name" value="Ribosome hibernation promotion factor-like"/>
    <property type="match status" value="1"/>
</dbReference>
<evidence type="ECO:0000256" key="3">
    <source>
        <dbReference type="HAMAP-Rule" id="MF_00839"/>
    </source>
</evidence>
<dbReference type="InterPro" id="IPR003489">
    <property type="entry name" value="RHF/RaiA"/>
</dbReference>
<dbReference type="InterPro" id="IPR038416">
    <property type="entry name" value="Ribosom_S30AE_C_sf"/>
</dbReference>
<dbReference type="InterPro" id="IPR032528">
    <property type="entry name" value="Ribosom_S30AE_C"/>
</dbReference>
<dbReference type="NCBIfam" id="TIGR00741">
    <property type="entry name" value="yfiA"/>
    <property type="match status" value="1"/>
</dbReference>
<evidence type="ECO:0000256" key="1">
    <source>
        <dbReference type="ARBA" id="ARBA00022490"/>
    </source>
</evidence>
<dbReference type="EMBL" id="CP033169">
    <property type="protein sequence ID" value="AYO29913.1"/>
    <property type="molecule type" value="Genomic_DNA"/>
</dbReference>
<dbReference type="RefSeq" id="WP_120765295.1">
    <property type="nucleotide sequence ID" value="NZ_CP033169.1"/>
</dbReference>
<dbReference type="KEGG" id="bacg:D2962_04205"/>
<dbReference type="PANTHER" id="PTHR33231:SF1">
    <property type="entry name" value="30S RIBOSOMAL PROTEIN"/>
    <property type="match status" value="1"/>
</dbReference>